<organism evidence="3 4">
    <name type="scientific">Paramagnetospirillum kuznetsovii</name>
    <dbReference type="NCBI Taxonomy" id="2053833"/>
    <lineage>
        <taxon>Bacteria</taxon>
        <taxon>Pseudomonadati</taxon>
        <taxon>Pseudomonadota</taxon>
        <taxon>Alphaproteobacteria</taxon>
        <taxon>Rhodospirillales</taxon>
        <taxon>Magnetospirillaceae</taxon>
        <taxon>Paramagnetospirillum</taxon>
    </lineage>
</organism>
<dbReference type="OrthoDB" id="6917259at2"/>
<dbReference type="Pfam" id="PF06527">
    <property type="entry name" value="TniQ"/>
    <property type="match status" value="1"/>
</dbReference>
<name>A0A364NUL9_9PROT</name>
<dbReference type="AlphaFoldDB" id="A0A364NUL9"/>
<protein>
    <recommendedName>
        <fullName evidence="2">TniQ domain-containing protein</fullName>
    </recommendedName>
</protein>
<keyword evidence="4" id="KW-1185">Reference proteome</keyword>
<accession>A0A364NUL9</accession>
<evidence type="ECO:0000313" key="3">
    <source>
        <dbReference type="EMBL" id="RAU20771.1"/>
    </source>
</evidence>
<evidence type="ECO:0000313" key="4">
    <source>
        <dbReference type="Proteomes" id="UP000251075"/>
    </source>
</evidence>
<dbReference type="EMBL" id="PGTO01000017">
    <property type="protein sequence ID" value="RAU20771.1"/>
    <property type="molecule type" value="Genomic_DNA"/>
</dbReference>
<comment type="caution">
    <text evidence="3">The sequence shown here is derived from an EMBL/GenBank/DDBJ whole genome shotgun (WGS) entry which is preliminary data.</text>
</comment>
<proteinExistence type="predicted"/>
<feature type="domain" description="TniQ" evidence="2">
    <location>
        <begin position="12"/>
        <end position="161"/>
    </location>
</feature>
<feature type="region of interest" description="Disordered" evidence="1">
    <location>
        <begin position="380"/>
        <end position="433"/>
    </location>
</feature>
<dbReference type="InterPro" id="IPR009492">
    <property type="entry name" value="TniQ"/>
</dbReference>
<gene>
    <name evidence="3" type="ORF">CU669_16965</name>
</gene>
<sequence>MLDAGCIPETLPVVPVLQSDELLSSWLRRIEAYYCIHGSLTRYISRGEIDAPPSPRSPLTLASPTYLDVNPSPDWLAWLAKLTNCSAAILASHTLAHDHRNWPLHWFASTHFSLGSPLIASAPGYCPLCFYEMAQTATGIYLRREWTLTYSTMCRRHSVPLLTWPESLRLGPGLEDWERTTTVIVTSAAGDFTANVDQYSILGWRWLTELEQALIATMDGGSLSPEWGGPGNGEQLDALLCDLVDQWGHKAWPRQRAGIATIAPRLMGLRDIDVGHTDGKSLCVLSPDCRRRFVSGLMGPLLGRERWGSIDDTRPKFGSARDTGRKWPGESALRSGYRRWALADLELRAKRWPKGFRAMITAMVEQQTQSDAATAAKKAVRHAQAKAERDAGKAGRQIKSKGAAKSARWTIVRSRPSGGRSARLSSPAKAPVIDRCPQFHPDDPYLRLAHQVLSSDEGRRALKLKGVARDRALDALMQAAAGLLAPTS</sequence>
<reference evidence="3 4" key="1">
    <citation type="submission" date="2017-11" db="EMBL/GenBank/DDBJ databases">
        <title>Draft genome sequence of magnetotactic bacterium Magnetospirillum kuznetsovii LBB-42.</title>
        <authorList>
            <person name="Grouzdev D.S."/>
            <person name="Rysina M.S."/>
            <person name="Baslerov R.V."/>
            <person name="Koziaeva V."/>
        </authorList>
    </citation>
    <scope>NUCLEOTIDE SEQUENCE [LARGE SCALE GENOMIC DNA]</scope>
    <source>
        <strain evidence="3 4">LBB-42</strain>
    </source>
</reference>
<evidence type="ECO:0000259" key="2">
    <source>
        <dbReference type="Pfam" id="PF06527"/>
    </source>
</evidence>
<evidence type="ECO:0000256" key="1">
    <source>
        <dbReference type="SAM" id="MobiDB-lite"/>
    </source>
</evidence>
<dbReference type="Proteomes" id="UP000251075">
    <property type="component" value="Unassembled WGS sequence"/>
</dbReference>